<evidence type="ECO:0000256" key="3">
    <source>
        <dbReference type="ARBA" id="ARBA00022833"/>
    </source>
</evidence>
<sequence>MWLAMACLLRDQHEQWKHKYGNPCRSVKIFRCQLPRNNAFYSAQPPKHDGSDKPLCPGAPVCHWCGTWKGDKICSSCKKARYCYEKHQALHWRTGHKNDCLQIISSVASNSVLPAVGIEVMLMCKHLHLEFCLARMNQVYFPILLHLRQIEQGFVWLPNGLLVLK</sequence>
<evidence type="ECO:0000313" key="6">
    <source>
        <dbReference type="EMBL" id="ACF86641.1"/>
    </source>
</evidence>
<dbReference type="ExpressionAtlas" id="B4FWZ8">
    <property type="expression patterns" value="baseline and differential"/>
</dbReference>
<dbReference type="AlphaFoldDB" id="B4FWZ8"/>
<dbReference type="PROSITE" id="PS01360">
    <property type="entry name" value="ZF_MYND_1"/>
    <property type="match status" value="1"/>
</dbReference>
<dbReference type="GO" id="GO:0008270">
    <property type="term" value="F:zinc ion binding"/>
    <property type="evidence" value="ECO:0007669"/>
    <property type="project" value="UniProtKB-KW"/>
</dbReference>
<keyword evidence="1" id="KW-0479">Metal-binding</keyword>
<reference evidence="6" key="1">
    <citation type="journal article" date="2009" name="PLoS Genet.">
        <title>Sequencing, mapping, and analysis of 27,455 maize full-length cDNAs.</title>
        <authorList>
            <person name="Soderlund C."/>
            <person name="Descour A."/>
            <person name="Kudrna D."/>
            <person name="Bomhoff M."/>
            <person name="Boyd L."/>
            <person name="Currie J."/>
            <person name="Angelova A."/>
            <person name="Collura K."/>
            <person name="Wissotski M."/>
            <person name="Ashley E."/>
            <person name="Morrow D."/>
            <person name="Fernandes J."/>
            <person name="Walbot V."/>
            <person name="Yu Y."/>
        </authorList>
    </citation>
    <scope>NUCLEOTIDE SEQUENCE</scope>
    <source>
        <strain evidence="6">B73</strain>
    </source>
</reference>
<feature type="domain" description="MYND-type" evidence="5">
    <location>
        <begin position="62"/>
        <end position="100"/>
    </location>
</feature>
<proteinExistence type="evidence at transcript level"/>
<organism evidence="6">
    <name type="scientific">Zea mays</name>
    <name type="common">Maize</name>
    <dbReference type="NCBI Taxonomy" id="4577"/>
    <lineage>
        <taxon>Eukaryota</taxon>
        <taxon>Viridiplantae</taxon>
        <taxon>Streptophyta</taxon>
        <taxon>Embryophyta</taxon>
        <taxon>Tracheophyta</taxon>
        <taxon>Spermatophyta</taxon>
        <taxon>Magnoliopsida</taxon>
        <taxon>Liliopsida</taxon>
        <taxon>Poales</taxon>
        <taxon>Poaceae</taxon>
        <taxon>PACMAD clade</taxon>
        <taxon>Panicoideae</taxon>
        <taxon>Andropogonodae</taxon>
        <taxon>Andropogoneae</taxon>
        <taxon>Tripsacinae</taxon>
        <taxon>Zea</taxon>
    </lineage>
</organism>
<evidence type="ECO:0000256" key="2">
    <source>
        <dbReference type="ARBA" id="ARBA00022771"/>
    </source>
</evidence>
<evidence type="ECO:0000256" key="1">
    <source>
        <dbReference type="ARBA" id="ARBA00022723"/>
    </source>
</evidence>
<dbReference type="PANTHER" id="PTHR12298:SF4">
    <property type="entry name" value="PROGRAMMED CELL DEATH PROTEIN 2"/>
    <property type="match status" value="1"/>
</dbReference>
<keyword evidence="2 4" id="KW-0863">Zinc-finger</keyword>
<dbReference type="InterPro" id="IPR002893">
    <property type="entry name" value="Znf_MYND"/>
</dbReference>
<dbReference type="PANTHER" id="PTHR12298">
    <property type="entry name" value="PCDC2 PROGRAMMED CELL DEATH PROTEIN 2 -RELATED"/>
    <property type="match status" value="1"/>
</dbReference>
<dbReference type="SUPFAM" id="SSF144232">
    <property type="entry name" value="HIT/MYND zinc finger-like"/>
    <property type="match status" value="1"/>
</dbReference>
<protein>
    <recommendedName>
        <fullName evidence="5">MYND-type domain-containing protein</fullName>
    </recommendedName>
</protein>
<evidence type="ECO:0000259" key="5">
    <source>
        <dbReference type="PROSITE" id="PS50865"/>
    </source>
</evidence>
<dbReference type="PROSITE" id="PS50865">
    <property type="entry name" value="ZF_MYND_2"/>
    <property type="match status" value="1"/>
</dbReference>
<keyword evidence="3" id="KW-0862">Zinc</keyword>
<dbReference type="EMBL" id="BT041636">
    <property type="protein sequence ID" value="ACF86641.1"/>
    <property type="molecule type" value="mRNA"/>
</dbReference>
<name>B4FWZ8_MAIZE</name>
<dbReference type="Gene3D" id="6.10.140.2220">
    <property type="match status" value="1"/>
</dbReference>
<accession>B4FWZ8</accession>
<dbReference type="Pfam" id="PF01753">
    <property type="entry name" value="zf-MYND"/>
    <property type="match status" value="1"/>
</dbReference>
<evidence type="ECO:0000256" key="4">
    <source>
        <dbReference type="PROSITE-ProRule" id="PRU00134"/>
    </source>
</evidence>